<evidence type="ECO:0000313" key="1">
    <source>
        <dbReference type="EMBL" id="KAJ8678759.1"/>
    </source>
</evidence>
<dbReference type="EMBL" id="CM056742">
    <property type="protein sequence ID" value="KAJ8678759.1"/>
    <property type="molecule type" value="Genomic_DNA"/>
</dbReference>
<sequence length="149" mass="16972">MIIKIPSKIQTSHWRSHNKNTNELFYCCTDQSIGGRPRQSKFLSKHHDRTPPAAAATKANEEIYVPVYECSLPAKRPRPIESIARGCNIAAKKNPSLCTNCLHRQPQECRLETATVAVKAPSRSRRRSGNIVENHHEIRFIIRTAYQAR</sequence>
<dbReference type="Proteomes" id="UP001239111">
    <property type="component" value="Chromosome 2"/>
</dbReference>
<gene>
    <name evidence="1" type="ORF">QAD02_014546</name>
</gene>
<accession>A0ACC2P593</accession>
<evidence type="ECO:0000313" key="2">
    <source>
        <dbReference type="Proteomes" id="UP001239111"/>
    </source>
</evidence>
<reference evidence="1" key="1">
    <citation type="submission" date="2023-04" db="EMBL/GenBank/DDBJ databases">
        <title>A chromosome-level genome assembly of the parasitoid wasp Eretmocerus hayati.</title>
        <authorList>
            <person name="Zhong Y."/>
            <person name="Liu S."/>
            <person name="Liu Y."/>
        </authorList>
    </citation>
    <scope>NUCLEOTIDE SEQUENCE</scope>
    <source>
        <strain evidence="1">ZJU_SS_LIU_2023</strain>
    </source>
</reference>
<comment type="caution">
    <text evidence="1">The sequence shown here is derived from an EMBL/GenBank/DDBJ whole genome shotgun (WGS) entry which is preliminary data.</text>
</comment>
<proteinExistence type="predicted"/>
<protein>
    <submittedName>
        <fullName evidence="1">Uncharacterized protein</fullName>
    </submittedName>
</protein>
<organism evidence="1 2">
    <name type="scientific">Eretmocerus hayati</name>
    <dbReference type="NCBI Taxonomy" id="131215"/>
    <lineage>
        <taxon>Eukaryota</taxon>
        <taxon>Metazoa</taxon>
        <taxon>Ecdysozoa</taxon>
        <taxon>Arthropoda</taxon>
        <taxon>Hexapoda</taxon>
        <taxon>Insecta</taxon>
        <taxon>Pterygota</taxon>
        <taxon>Neoptera</taxon>
        <taxon>Endopterygota</taxon>
        <taxon>Hymenoptera</taxon>
        <taxon>Apocrita</taxon>
        <taxon>Proctotrupomorpha</taxon>
        <taxon>Chalcidoidea</taxon>
        <taxon>Aphelinidae</taxon>
        <taxon>Aphelininae</taxon>
        <taxon>Eretmocerus</taxon>
    </lineage>
</organism>
<keyword evidence="2" id="KW-1185">Reference proteome</keyword>
<name>A0ACC2P593_9HYME</name>